<protein>
    <submittedName>
        <fullName evidence="1">Uncharacterized protein</fullName>
    </submittedName>
</protein>
<reference evidence="1 2" key="1">
    <citation type="journal article" date="2024" name="G3 (Bethesda)">
        <title>Genome assembly of Hibiscus sabdariffa L. provides insights into metabolisms of medicinal natural products.</title>
        <authorList>
            <person name="Kim T."/>
        </authorList>
    </citation>
    <scope>NUCLEOTIDE SEQUENCE [LARGE SCALE GENOMIC DNA]</scope>
    <source>
        <strain evidence="1">TK-2024</strain>
        <tissue evidence="1">Old leaves</tissue>
    </source>
</reference>
<dbReference type="Proteomes" id="UP001472677">
    <property type="component" value="Unassembled WGS sequence"/>
</dbReference>
<evidence type="ECO:0000313" key="1">
    <source>
        <dbReference type="EMBL" id="KAK8560176.1"/>
    </source>
</evidence>
<sequence>MLLGYRNCARSLLMECWESSLTRSVSRFSDRRTNVVCSSREVSLELSAMSSQVAFTTAKGVESGVFDSEMVEAIPVQLAATDSSTRVNDGL</sequence>
<organism evidence="1 2">
    <name type="scientific">Hibiscus sabdariffa</name>
    <name type="common">roselle</name>
    <dbReference type="NCBI Taxonomy" id="183260"/>
    <lineage>
        <taxon>Eukaryota</taxon>
        <taxon>Viridiplantae</taxon>
        <taxon>Streptophyta</taxon>
        <taxon>Embryophyta</taxon>
        <taxon>Tracheophyta</taxon>
        <taxon>Spermatophyta</taxon>
        <taxon>Magnoliopsida</taxon>
        <taxon>eudicotyledons</taxon>
        <taxon>Gunneridae</taxon>
        <taxon>Pentapetalae</taxon>
        <taxon>rosids</taxon>
        <taxon>malvids</taxon>
        <taxon>Malvales</taxon>
        <taxon>Malvaceae</taxon>
        <taxon>Malvoideae</taxon>
        <taxon>Hibiscus</taxon>
    </lineage>
</organism>
<dbReference type="EMBL" id="JBBPBM010000014">
    <property type="protein sequence ID" value="KAK8560176.1"/>
    <property type="molecule type" value="Genomic_DNA"/>
</dbReference>
<proteinExistence type="predicted"/>
<name>A0ABR2EGE1_9ROSI</name>
<comment type="caution">
    <text evidence="1">The sequence shown here is derived from an EMBL/GenBank/DDBJ whole genome shotgun (WGS) entry which is preliminary data.</text>
</comment>
<accession>A0ABR2EGE1</accession>
<gene>
    <name evidence="1" type="ORF">V6N12_012978</name>
</gene>
<keyword evidence="2" id="KW-1185">Reference proteome</keyword>
<evidence type="ECO:0000313" key="2">
    <source>
        <dbReference type="Proteomes" id="UP001472677"/>
    </source>
</evidence>